<dbReference type="Gene3D" id="2.160.10.10">
    <property type="entry name" value="Hexapeptide repeat proteins"/>
    <property type="match status" value="1"/>
</dbReference>
<evidence type="ECO:0000256" key="4">
    <source>
        <dbReference type="ARBA" id="ARBA00023315"/>
    </source>
</evidence>
<dbReference type="InterPro" id="IPR051159">
    <property type="entry name" value="Hexapeptide_acetyltransf"/>
</dbReference>
<comment type="similarity">
    <text evidence="1">Belongs to the transferase hexapeptide repeat family.</text>
</comment>
<dbReference type="EMBL" id="JBHRSX010000099">
    <property type="protein sequence ID" value="MFC3203937.1"/>
    <property type="molecule type" value="Genomic_DNA"/>
</dbReference>
<reference evidence="6" key="1">
    <citation type="journal article" date="2019" name="Int. J. Syst. Evol. Microbiol.">
        <title>The Global Catalogue of Microorganisms (GCM) 10K type strain sequencing project: providing services to taxonomists for standard genome sequencing and annotation.</title>
        <authorList>
            <consortium name="The Broad Institute Genomics Platform"/>
            <consortium name="The Broad Institute Genome Sequencing Center for Infectious Disease"/>
            <person name="Wu L."/>
            <person name="Ma J."/>
        </authorList>
    </citation>
    <scope>NUCLEOTIDE SEQUENCE [LARGE SCALE GENOMIC DNA]</scope>
    <source>
        <strain evidence="6">KCTC 52449</strain>
    </source>
</reference>
<name>A0ABV7K8M5_9ALTE</name>
<comment type="caution">
    <text evidence="5">The sequence shown here is derived from an EMBL/GenBank/DDBJ whole genome shotgun (WGS) entry which is preliminary data.</text>
</comment>
<keyword evidence="3" id="KW-0677">Repeat</keyword>
<evidence type="ECO:0000256" key="2">
    <source>
        <dbReference type="ARBA" id="ARBA00022679"/>
    </source>
</evidence>
<evidence type="ECO:0000313" key="5">
    <source>
        <dbReference type="EMBL" id="MFC3203937.1"/>
    </source>
</evidence>
<sequence length="260" mass="28252">MKLTALCSTCVPSLPKQLMPHKTTPQYNSRACYTLTRHYLLQARRCDTLHIDAYLGIYSARLLRLTNWTDMNLPTFLATLNSGEKVLAGSDVHMYMHKLSQDAFKVTAKINNQYNTPEQMTALLCELTGQEVSPTVTVFPPVFTDCGKNLHFAENIFINSGCKFQDQGGIYIGSGTLVGHNVVFASLNHEQDPQARGNLLPGKITVGENVWIGANATILAGVTIGDGAIIAAGAVVTKDVQPNTIVGGVPAKYLKDVEID</sequence>
<dbReference type="RefSeq" id="WP_277423866.1">
    <property type="nucleotide sequence ID" value="NZ_JBHRSX010000099.1"/>
</dbReference>
<evidence type="ECO:0000256" key="1">
    <source>
        <dbReference type="ARBA" id="ARBA00007274"/>
    </source>
</evidence>
<proteinExistence type="inferred from homology"/>
<evidence type="ECO:0000313" key="6">
    <source>
        <dbReference type="Proteomes" id="UP001595477"/>
    </source>
</evidence>
<accession>A0ABV7K8M5</accession>
<dbReference type="InterPro" id="IPR018357">
    <property type="entry name" value="Hexapep_transf_CS"/>
</dbReference>
<dbReference type="InterPro" id="IPR011004">
    <property type="entry name" value="Trimer_LpxA-like_sf"/>
</dbReference>
<evidence type="ECO:0000256" key="3">
    <source>
        <dbReference type="ARBA" id="ARBA00022737"/>
    </source>
</evidence>
<organism evidence="5 6">
    <name type="scientific">Alteromonas oceani</name>
    <dbReference type="NCBI Taxonomy" id="2071609"/>
    <lineage>
        <taxon>Bacteria</taxon>
        <taxon>Pseudomonadati</taxon>
        <taxon>Pseudomonadota</taxon>
        <taxon>Gammaproteobacteria</taxon>
        <taxon>Alteromonadales</taxon>
        <taxon>Alteromonadaceae</taxon>
        <taxon>Alteromonas/Salinimonas group</taxon>
        <taxon>Alteromonas</taxon>
    </lineage>
</organism>
<dbReference type="InterPro" id="IPR001451">
    <property type="entry name" value="Hexapep"/>
</dbReference>
<gene>
    <name evidence="5" type="ORF">ACFOEW_19200</name>
</gene>
<dbReference type="PANTHER" id="PTHR23416:SF23">
    <property type="entry name" value="ACETYLTRANSFERASE C18B11.09C-RELATED"/>
    <property type="match status" value="1"/>
</dbReference>
<dbReference type="Pfam" id="PF00132">
    <property type="entry name" value="Hexapep"/>
    <property type="match status" value="1"/>
</dbReference>
<dbReference type="SUPFAM" id="SSF51161">
    <property type="entry name" value="Trimeric LpxA-like enzymes"/>
    <property type="match status" value="1"/>
</dbReference>
<dbReference type="PANTHER" id="PTHR23416">
    <property type="entry name" value="SIALIC ACID SYNTHASE-RELATED"/>
    <property type="match status" value="1"/>
</dbReference>
<dbReference type="Proteomes" id="UP001595477">
    <property type="component" value="Unassembled WGS sequence"/>
</dbReference>
<keyword evidence="2" id="KW-0808">Transferase</keyword>
<keyword evidence="6" id="KW-1185">Reference proteome</keyword>
<protein>
    <submittedName>
        <fullName evidence="5">DapH/DapD/GlmU-related protein</fullName>
    </submittedName>
</protein>
<keyword evidence="4" id="KW-0012">Acyltransferase</keyword>
<dbReference type="PROSITE" id="PS00101">
    <property type="entry name" value="HEXAPEP_TRANSFERASES"/>
    <property type="match status" value="1"/>
</dbReference>